<sequence length="272" mass="30150">MGSNDETPKTPAVTLFRNTAKAYNVLDHIDSTIPRPTDIDDGLWERLDAIVLQWIYGTISNDLLYKVLDEKATALVVWSRLRNLFHNNKGTHVVHLENQFSQTRLQDFATLDEYCQDLRTISVQLDAICHPISEERLVLQLVARLTEEYKTIATIIQQTVPLPSFEEACSSLDLDRRSREHSFPDGGSSPATTLVAQTDNQPAGYSHSHSHSGNKGGCGNKNYKGKNKWNNSGNKGGGNGGWNNQHGGGNGGGNNRGTQQQHQVVVNPWAQY</sequence>
<dbReference type="Proteomes" id="UP000813463">
    <property type="component" value="Chromosome 5"/>
</dbReference>
<evidence type="ECO:0008006" key="4">
    <source>
        <dbReference type="Google" id="ProtNLM"/>
    </source>
</evidence>
<proteinExistence type="predicted"/>
<dbReference type="PANTHER" id="PTHR47481:SF38">
    <property type="entry name" value="POU DOMAIN, CLASS 4, TRANSCRIPTION FACTOR 1-LIKE"/>
    <property type="match status" value="1"/>
</dbReference>
<evidence type="ECO:0000256" key="1">
    <source>
        <dbReference type="SAM" id="MobiDB-lite"/>
    </source>
</evidence>
<gene>
    <name evidence="3" type="primary">LOC110784566</name>
</gene>
<dbReference type="Pfam" id="PF14223">
    <property type="entry name" value="Retrotran_gag_2"/>
    <property type="match status" value="1"/>
</dbReference>
<protein>
    <recommendedName>
        <fullName evidence="4">Retrotransposon gag domain-containing protein</fullName>
    </recommendedName>
</protein>
<dbReference type="OrthoDB" id="1729427at2759"/>
<keyword evidence="2" id="KW-1185">Reference proteome</keyword>
<accession>A0A9R0I8M6</accession>
<organism evidence="2 3">
    <name type="scientific">Spinacia oleracea</name>
    <name type="common">Spinach</name>
    <dbReference type="NCBI Taxonomy" id="3562"/>
    <lineage>
        <taxon>Eukaryota</taxon>
        <taxon>Viridiplantae</taxon>
        <taxon>Streptophyta</taxon>
        <taxon>Embryophyta</taxon>
        <taxon>Tracheophyta</taxon>
        <taxon>Spermatophyta</taxon>
        <taxon>Magnoliopsida</taxon>
        <taxon>eudicotyledons</taxon>
        <taxon>Gunneridae</taxon>
        <taxon>Pentapetalae</taxon>
        <taxon>Caryophyllales</taxon>
        <taxon>Chenopodiaceae</taxon>
        <taxon>Chenopodioideae</taxon>
        <taxon>Anserineae</taxon>
        <taxon>Spinacia</taxon>
    </lineage>
</organism>
<feature type="region of interest" description="Disordered" evidence="1">
    <location>
        <begin position="176"/>
        <end position="195"/>
    </location>
</feature>
<reference evidence="2" key="1">
    <citation type="journal article" date="2021" name="Nat. Commun.">
        <title>Genomic analyses provide insights into spinach domestication and the genetic basis of agronomic traits.</title>
        <authorList>
            <person name="Cai X."/>
            <person name="Sun X."/>
            <person name="Xu C."/>
            <person name="Sun H."/>
            <person name="Wang X."/>
            <person name="Ge C."/>
            <person name="Zhang Z."/>
            <person name="Wang Q."/>
            <person name="Fei Z."/>
            <person name="Jiao C."/>
            <person name="Wang Q."/>
        </authorList>
    </citation>
    <scope>NUCLEOTIDE SEQUENCE [LARGE SCALE GENOMIC DNA]</scope>
    <source>
        <strain evidence="2">cv. Varoflay</strain>
    </source>
</reference>
<evidence type="ECO:0000313" key="2">
    <source>
        <dbReference type="Proteomes" id="UP000813463"/>
    </source>
</evidence>
<dbReference type="PANTHER" id="PTHR47481">
    <property type="match status" value="1"/>
</dbReference>
<reference evidence="3" key="2">
    <citation type="submission" date="2025-08" db="UniProtKB">
        <authorList>
            <consortium name="RefSeq"/>
        </authorList>
    </citation>
    <scope>IDENTIFICATION</scope>
    <source>
        <tissue evidence="3">Leaf</tissue>
    </source>
</reference>
<dbReference type="KEGG" id="soe:110784566"/>
<dbReference type="GeneID" id="110784566"/>
<feature type="region of interest" description="Disordered" evidence="1">
    <location>
        <begin position="200"/>
        <end position="272"/>
    </location>
</feature>
<feature type="compositionally biased region" description="Gly residues" evidence="1">
    <location>
        <begin position="234"/>
        <end position="255"/>
    </location>
</feature>
<evidence type="ECO:0000313" key="3">
    <source>
        <dbReference type="RefSeq" id="XP_021844716.1"/>
    </source>
</evidence>
<name>A0A9R0I8M6_SPIOL</name>
<dbReference type="RefSeq" id="XP_021844716.1">
    <property type="nucleotide sequence ID" value="XM_021989024.1"/>
</dbReference>
<dbReference type="AlphaFoldDB" id="A0A9R0I8M6"/>